<reference evidence="12" key="2">
    <citation type="submission" date="2025-08" db="UniProtKB">
        <authorList>
            <consortium name="Ensembl"/>
        </authorList>
    </citation>
    <scope>IDENTIFICATION</scope>
</reference>
<dbReference type="InterPro" id="IPR036034">
    <property type="entry name" value="PDZ_sf"/>
</dbReference>
<keyword evidence="5 9" id="KW-0732">Signal</keyword>
<evidence type="ECO:0000313" key="13">
    <source>
        <dbReference type="Proteomes" id="UP000472267"/>
    </source>
</evidence>
<dbReference type="PROSITE" id="PS51323">
    <property type="entry name" value="IGFBP_N_2"/>
    <property type="match status" value="1"/>
</dbReference>
<dbReference type="GO" id="GO:0004252">
    <property type="term" value="F:serine-type endopeptidase activity"/>
    <property type="evidence" value="ECO:0007669"/>
    <property type="project" value="InterPro"/>
</dbReference>
<dbReference type="PRINTS" id="PR00834">
    <property type="entry name" value="PROTEASES2C"/>
</dbReference>
<dbReference type="InterPro" id="IPR009003">
    <property type="entry name" value="Peptidase_S1_PA"/>
</dbReference>
<reference evidence="12" key="1">
    <citation type="submission" date="2019-06" db="EMBL/GenBank/DDBJ databases">
        <authorList>
            <consortium name="Wellcome Sanger Institute Data Sharing"/>
        </authorList>
    </citation>
    <scope>NUCLEOTIDE SEQUENCE [LARGE SCALE GENOMIC DNA]</scope>
</reference>
<accession>A0A672IE52</accession>
<evidence type="ECO:0000259" key="10">
    <source>
        <dbReference type="PROSITE" id="PS51323"/>
    </source>
</evidence>
<dbReference type="InterPro" id="IPR001940">
    <property type="entry name" value="Peptidase_S1C"/>
</dbReference>
<dbReference type="AlphaFoldDB" id="A0A672IE52"/>
<dbReference type="Ensembl" id="ENSSFAT00005040671.1">
    <property type="protein sequence ID" value="ENSSFAP00005039220.1"/>
    <property type="gene ID" value="ENSSFAG00005019572.1"/>
</dbReference>
<feature type="signal peptide" evidence="9">
    <location>
        <begin position="1"/>
        <end position="19"/>
    </location>
</feature>
<reference evidence="12" key="3">
    <citation type="submission" date="2025-09" db="UniProtKB">
        <authorList>
            <consortium name="Ensembl"/>
        </authorList>
    </citation>
    <scope>IDENTIFICATION</scope>
</reference>
<feature type="domain" description="IGFBP N-terminal" evidence="10">
    <location>
        <begin position="21"/>
        <end position="92"/>
    </location>
</feature>
<evidence type="ECO:0000256" key="8">
    <source>
        <dbReference type="ARBA" id="ARBA00023157"/>
    </source>
</evidence>
<dbReference type="Gene3D" id="2.40.10.120">
    <property type="match status" value="1"/>
</dbReference>
<dbReference type="FunFam" id="2.40.10.120:FF:000002">
    <property type="entry name" value="HtrA serine peptidase 3"/>
    <property type="match status" value="1"/>
</dbReference>
<keyword evidence="6" id="KW-0378">Hydrolase</keyword>
<dbReference type="InterPro" id="IPR041489">
    <property type="entry name" value="PDZ_6"/>
</dbReference>
<dbReference type="Proteomes" id="UP000472267">
    <property type="component" value="Chromosome 3"/>
</dbReference>
<dbReference type="InterPro" id="IPR036058">
    <property type="entry name" value="Kazal_dom_sf"/>
</dbReference>
<feature type="domain" description="Kazal-like" evidence="11">
    <location>
        <begin position="71"/>
        <end position="136"/>
    </location>
</feature>
<evidence type="ECO:0000313" key="12">
    <source>
        <dbReference type="Ensembl" id="ENSSFAP00005039220.1"/>
    </source>
</evidence>
<dbReference type="SUPFAM" id="SSF50156">
    <property type="entry name" value="PDZ domain-like"/>
    <property type="match status" value="1"/>
</dbReference>
<dbReference type="InterPro" id="IPR009030">
    <property type="entry name" value="Growth_fac_rcpt_cys_sf"/>
</dbReference>
<dbReference type="Pfam" id="PF13365">
    <property type="entry name" value="Trypsin_2"/>
    <property type="match status" value="1"/>
</dbReference>
<dbReference type="Gene3D" id="4.10.40.20">
    <property type="match status" value="1"/>
</dbReference>
<dbReference type="PROSITE" id="PS51465">
    <property type="entry name" value="KAZAL_2"/>
    <property type="match status" value="1"/>
</dbReference>
<dbReference type="SUPFAM" id="SSF100895">
    <property type="entry name" value="Kazal-type serine protease inhibitors"/>
    <property type="match status" value="1"/>
</dbReference>
<keyword evidence="13" id="KW-1185">Reference proteome</keyword>
<name>A0A672IE52_SALFA</name>
<evidence type="ECO:0000256" key="2">
    <source>
        <dbReference type="ARBA" id="ARBA00010541"/>
    </source>
</evidence>
<dbReference type="Gene3D" id="2.30.42.10">
    <property type="match status" value="1"/>
</dbReference>
<dbReference type="SUPFAM" id="SSF50494">
    <property type="entry name" value="Trypsin-like serine proteases"/>
    <property type="match status" value="1"/>
</dbReference>
<dbReference type="InterPro" id="IPR000867">
    <property type="entry name" value="IGFBP-like"/>
</dbReference>
<dbReference type="PANTHER" id="PTHR22939:SF14">
    <property type="entry name" value="SERINE PROTEASE HTRA3"/>
    <property type="match status" value="1"/>
</dbReference>
<dbReference type="SMART" id="SM00280">
    <property type="entry name" value="KAZAL"/>
    <property type="match status" value="1"/>
</dbReference>
<dbReference type="GO" id="GO:0006508">
    <property type="term" value="P:proteolysis"/>
    <property type="evidence" value="ECO:0007669"/>
    <property type="project" value="UniProtKB-KW"/>
</dbReference>
<dbReference type="GO" id="GO:0005576">
    <property type="term" value="C:extracellular region"/>
    <property type="evidence" value="ECO:0007669"/>
    <property type="project" value="UniProtKB-SubCell"/>
</dbReference>
<evidence type="ECO:0000256" key="1">
    <source>
        <dbReference type="ARBA" id="ARBA00004613"/>
    </source>
</evidence>
<dbReference type="Pfam" id="PF17820">
    <property type="entry name" value="PDZ_6"/>
    <property type="match status" value="1"/>
</dbReference>
<keyword evidence="3" id="KW-0964">Secreted</keyword>
<protein>
    <submittedName>
        <fullName evidence="12">HtrA serine peptidase 3</fullName>
    </submittedName>
</protein>
<dbReference type="Gene3D" id="3.30.60.30">
    <property type="match status" value="1"/>
</dbReference>
<dbReference type="PANTHER" id="PTHR22939">
    <property type="entry name" value="SERINE PROTEASE FAMILY S1C HTRA-RELATED"/>
    <property type="match status" value="1"/>
</dbReference>
<organism evidence="12 13">
    <name type="scientific">Salarias fasciatus</name>
    <name type="common">Jewelled blenny</name>
    <name type="synonym">Blennius fasciatus</name>
    <dbReference type="NCBI Taxonomy" id="181472"/>
    <lineage>
        <taxon>Eukaryota</taxon>
        <taxon>Metazoa</taxon>
        <taxon>Chordata</taxon>
        <taxon>Craniata</taxon>
        <taxon>Vertebrata</taxon>
        <taxon>Euteleostomi</taxon>
        <taxon>Actinopterygii</taxon>
        <taxon>Neopterygii</taxon>
        <taxon>Teleostei</taxon>
        <taxon>Neoteleostei</taxon>
        <taxon>Acanthomorphata</taxon>
        <taxon>Ovalentaria</taxon>
        <taxon>Blenniimorphae</taxon>
        <taxon>Blenniiformes</taxon>
        <taxon>Blennioidei</taxon>
        <taxon>Blenniidae</taxon>
        <taxon>Salariinae</taxon>
        <taxon>Salarias</taxon>
    </lineage>
</organism>
<gene>
    <name evidence="12" type="primary">htra3</name>
</gene>
<feature type="chain" id="PRO_5025466271" evidence="9">
    <location>
        <begin position="20"/>
        <end position="453"/>
    </location>
</feature>
<dbReference type="CDD" id="cd00104">
    <property type="entry name" value="KAZAL_FS"/>
    <property type="match status" value="1"/>
</dbReference>
<proteinExistence type="inferred from homology"/>
<keyword evidence="7" id="KW-0720">Serine protease</keyword>
<evidence type="ECO:0000256" key="4">
    <source>
        <dbReference type="ARBA" id="ARBA00022670"/>
    </source>
</evidence>
<comment type="similarity">
    <text evidence="2">Belongs to the peptidase S1C family.</text>
</comment>
<evidence type="ECO:0000256" key="6">
    <source>
        <dbReference type="ARBA" id="ARBA00022801"/>
    </source>
</evidence>
<keyword evidence="8" id="KW-1015">Disulfide bond</keyword>
<dbReference type="SMART" id="SM00121">
    <property type="entry name" value="IB"/>
    <property type="match status" value="1"/>
</dbReference>
<evidence type="ECO:0000256" key="9">
    <source>
        <dbReference type="SAM" id="SignalP"/>
    </source>
</evidence>
<dbReference type="SUPFAM" id="SSF57184">
    <property type="entry name" value="Growth factor receptor domain"/>
    <property type="match status" value="1"/>
</dbReference>
<evidence type="ECO:0000256" key="5">
    <source>
        <dbReference type="ARBA" id="ARBA00022729"/>
    </source>
</evidence>
<sequence>MQLALLGAALLYLSHFASTEPRTKCPERCDVSTCPSPGCPGGYVPDRCNCCLVCALGEGEPCGREDDLPCGDQLECKHPAGKRLSKGFCRCRLSQEACGSDGRTYGNVCQLKAGSRRAQQQGQPGVTLVHKGPCPSGAASPRYKFNFIADVVEKIAPAVVHIELFLRHPLFGRNIPLSSGSGFVMSDNGLIVTNAHVVSSTSPVSGQQQLKVQMHNGDVYEANIKDIDKKSDIATIKVNPQTKLPVLFLGHSADLRPGEFVVAIGSPFALQNTVTTGIVSTAQRDGKELGLRDSDMDYIQTDAIINVRSRQVTLDALSSPPGTRVIGINTLKVAAGISFAIPSDRITRFLNDSLDKHIKTAKRRPPLSSSEVSFSHVPRLIPGPVFPSLTSRPPSVRRGGIKDGDIIVKLNGKPLSTTADLQGALQEETALLLEVRRDNDDLLFNIEPDVIMQ</sequence>
<evidence type="ECO:0000256" key="3">
    <source>
        <dbReference type="ARBA" id="ARBA00022525"/>
    </source>
</evidence>
<dbReference type="Pfam" id="PF07648">
    <property type="entry name" value="Kazal_2"/>
    <property type="match status" value="1"/>
</dbReference>
<dbReference type="InterPro" id="IPR002350">
    <property type="entry name" value="Kazal_dom"/>
</dbReference>
<evidence type="ECO:0000256" key="7">
    <source>
        <dbReference type="ARBA" id="ARBA00022825"/>
    </source>
</evidence>
<dbReference type="Pfam" id="PF00219">
    <property type="entry name" value="IGFBP"/>
    <property type="match status" value="1"/>
</dbReference>
<keyword evidence="4" id="KW-0645">Protease</keyword>
<comment type="subcellular location">
    <subcellularLocation>
        <location evidence="1">Secreted</location>
    </subcellularLocation>
</comment>
<evidence type="ECO:0000259" key="11">
    <source>
        <dbReference type="PROSITE" id="PS51465"/>
    </source>
</evidence>